<protein>
    <submittedName>
        <fullName evidence="3">Uncharacterized protein</fullName>
    </submittedName>
</protein>
<feature type="region of interest" description="Disordered" evidence="2">
    <location>
        <begin position="202"/>
        <end position="231"/>
    </location>
</feature>
<dbReference type="Pfam" id="PF00023">
    <property type="entry name" value="Ank"/>
    <property type="match status" value="1"/>
</dbReference>
<dbReference type="InterPro" id="IPR002110">
    <property type="entry name" value="Ankyrin_rpt"/>
</dbReference>
<dbReference type="Proteomes" id="UP000287124">
    <property type="component" value="Unassembled WGS sequence"/>
</dbReference>
<feature type="repeat" description="ANK" evidence="1">
    <location>
        <begin position="650"/>
        <end position="682"/>
    </location>
</feature>
<dbReference type="InterPro" id="IPR038781">
    <property type="entry name" value="C365.16-ike"/>
</dbReference>
<gene>
    <name evidence="3" type="ORF">BHE90_001197</name>
</gene>
<dbReference type="Pfam" id="PF12796">
    <property type="entry name" value="Ank_2"/>
    <property type="match status" value="1"/>
</dbReference>
<feature type="repeat" description="ANK" evidence="1">
    <location>
        <begin position="616"/>
        <end position="648"/>
    </location>
</feature>
<comment type="caution">
    <text evidence="3">The sequence shown here is derived from an EMBL/GenBank/DDBJ whole genome shotgun (WGS) entry which is preliminary data.</text>
</comment>
<dbReference type="PANTHER" id="PTHR37845">
    <property type="entry name" value="SEQUENCE ORPHAN"/>
    <property type="match status" value="1"/>
</dbReference>
<dbReference type="PRINTS" id="PR01415">
    <property type="entry name" value="ANKYRIN"/>
</dbReference>
<dbReference type="PROSITE" id="PS50297">
    <property type="entry name" value="ANK_REP_REGION"/>
    <property type="match status" value="3"/>
</dbReference>
<dbReference type="AlphaFoldDB" id="A0A430M8Q0"/>
<reference evidence="3 4" key="1">
    <citation type="submission" date="2017-06" db="EMBL/GenBank/DDBJ databases">
        <title>Comparative genomic analysis of Ambrosia Fusariam Clade fungi.</title>
        <authorList>
            <person name="Stajich J.E."/>
            <person name="Carrillo J."/>
            <person name="Kijimoto T."/>
            <person name="Eskalen A."/>
            <person name="O'Donnell K."/>
            <person name="Kasson M."/>
        </authorList>
    </citation>
    <scope>NUCLEOTIDE SEQUENCE [LARGE SCALE GENOMIC DNA]</scope>
    <source>
        <strain evidence="3 4">UCR1854</strain>
    </source>
</reference>
<dbReference type="InterPro" id="IPR036770">
    <property type="entry name" value="Ankyrin_rpt-contain_sf"/>
</dbReference>
<feature type="compositionally biased region" description="Polar residues" evidence="2">
    <location>
        <begin position="205"/>
        <end position="222"/>
    </location>
</feature>
<accession>A0A430M8Q0</accession>
<dbReference type="EMBL" id="MIKF01000008">
    <property type="protein sequence ID" value="RTE84330.1"/>
    <property type="molecule type" value="Genomic_DNA"/>
</dbReference>
<evidence type="ECO:0000256" key="1">
    <source>
        <dbReference type="PROSITE-ProRule" id="PRU00023"/>
    </source>
</evidence>
<evidence type="ECO:0000313" key="3">
    <source>
        <dbReference type="EMBL" id="RTE84330.1"/>
    </source>
</evidence>
<dbReference type="SMART" id="SM00248">
    <property type="entry name" value="ANK"/>
    <property type="match status" value="7"/>
</dbReference>
<keyword evidence="4" id="KW-1185">Reference proteome</keyword>
<feature type="repeat" description="ANK" evidence="1">
    <location>
        <begin position="577"/>
        <end position="614"/>
    </location>
</feature>
<dbReference type="SUPFAM" id="SSF48403">
    <property type="entry name" value="Ankyrin repeat"/>
    <property type="match status" value="1"/>
</dbReference>
<evidence type="ECO:0000256" key="2">
    <source>
        <dbReference type="SAM" id="MobiDB-lite"/>
    </source>
</evidence>
<dbReference type="PANTHER" id="PTHR37845:SF1">
    <property type="entry name" value="SEQUENCE ORPHAN"/>
    <property type="match status" value="1"/>
</dbReference>
<name>A0A430M8Q0_9HYPO</name>
<sequence length="1068" mass="116213">MAEAISLIASVAGLLDVATRAFSALHNLQSQLRNAPDLIRALSNEAADLRAVLARVDDVRTTTEADGLNTPDGVAALVDLEVQLLKAKSILADLDALAQKLLGEKMTLKRVKWCLKKSRASELQTRLKEVRLKINELLVAHNTSMSTRILLELRNVRLDVHNSQTVIVQRLEENSGDGSQLESPGAPVWASTEQSALDEAATHYASGSQEQSDHQTSATEPQNETRHPGHQALEQEAGERIAIIQRLVSDVLVQQTLRASQADTQDLPSIGSTPATNFRPEFLNSVLYFSLRLMGSRCLSNCQCKCHATPNQDLSLRLPRILRSIIGSLFVGYTGCPISRPVCNLSSCSNGRYVRLRFTYTFPLWFLNYAIHGLVDTTERFTLAIVPLRRMEYFLSPMNILYQVQVGTMENIRHILQVNKSAVIEVYYGDDRSVLQLALTGPLPWTTKIEIIKLLLMSGADPEQEDIFGTSARHQVGRMLLSRDGPPEYFDELERIFPLSGCIDDLGLTFLHKIVVGHCHVGLVPILESRSPEILAQLDAKDGSGRTPLMYATERGDLSKARALVNAGADVNIKSSGGSSALGFALDSDMPESTCLAMVDLFLEAGTDIDMVDERQGRNFMHFAAERNNAPAVKRLLAAGAKIDPQTAKMPATPLAFAARYNAVDVIQLLIEEGADINASQNNGITPLLMAVGFNAHQGQAMLLRLGADYLRDSQGTTVLHAAAESGDEKTLETLASFGLEGLDVEARDKNGLTAREEFEVREQPVSDEVREAFYRLLEVVASHNLNVCKSFEDLSDTSGAIMATVAGAEDQKRPIWAIFGVDLLSATCASALVSPWVTAIDIVVVRKAATGASLGATVRSFLSKPKMPPVGGIIIPFLVYFGTYSTANLCDSIYAASHDLDITTISSTMPKFLATTAVSTGLCVYKDGYFAKLLGTSAVKAAVPRRSFALFTTRDAVTVFASFNMPSIIAPKLHQLPVNGPISSLISSEEASLRTAQMIMPAAIQVVSTPIHLLGLDYNNRQEKLPFKERIGAIRQHVHVATPLRMMRIIPAFGIGSVANTMVSPLS</sequence>
<dbReference type="PROSITE" id="PS50088">
    <property type="entry name" value="ANK_REPEAT"/>
    <property type="match status" value="5"/>
</dbReference>
<keyword evidence="1" id="KW-0040">ANK repeat</keyword>
<feature type="region of interest" description="Disordered" evidence="2">
    <location>
        <begin position="172"/>
        <end position="191"/>
    </location>
</feature>
<feature type="repeat" description="ANK" evidence="1">
    <location>
        <begin position="544"/>
        <end position="576"/>
    </location>
</feature>
<feature type="repeat" description="ANK" evidence="1">
    <location>
        <begin position="715"/>
        <end position="750"/>
    </location>
</feature>
<evidence type="ECO:0000313" key="4">
    <source>
        <dbReference type="Proteomes" id="UP000287124"/>
    </source>
</evidence>
<organism evidence="3 4">
    <name type="scientific">Fusarium euwallaceae</name>
    <dbReference type="NCBI Taxonomy" id="1147111"/>
    <lineage>
        <taxon>Eukaryota</taxon>
        <taxon>Fungi</taxon>
        <taxon>Dikarya</taxon>
        <taxon>Ascomycota</taxon>
        <taxon>Pezizomycotina</taxon>
        <taxon>Sordariomycetes</taxon>
        <taxon>Hypocreomycetidae</taxon>
        <taxon>Hypocreales</taxon>
        <taxon>Nectriaceae</taxon>
        <taxon>Fusarium</taxon>
        <taxon>Fusarium solani species complex</taxon>
    </lineage>
</organism>
<dbReference type="GO" id="GO:0005739">
    <property type="term" value="C:mitochondrion"/>
    <property type="evidence" value="ECO:0007669"/>
    <property type="project" value="TreeGrafter"/>
</dbReference>
<proteinExistence type="predicted"/>
<dbReference type="Gene3D" id="1.25.40.20">
    <property type="entry name" value="Ankyrin repeat-containing domain"/>
    <property type="match status" value="1"/>
</dbReference>